<dbReference type="AlphaFoldDB" id="A0A9W8Z2Y6"/>
<dbReference type="EMBL" id="JAPEVB010000001">
    <property type="protein sequence ID" value="KAJ4397882.1"/>
    <property type="molecule type" value="Genomic_DNA"/>
</dbReference>
<accession>A0A9W8Z2Y6</accession>
<proteinExistence type="predicted"/>
<reference evidence="2" key="1">
    <citation type="submission" date="2022-10" db="EMBL/GenBank/DDBJ databases">
        <title>Tapping the CABI collections for fungal endophytes: first genome assemblies for Collariella, Neodidymelliopsis, Ascochyta clinopodiicola, Didymella pomorum, Didymosphaeria variabile, Neocosmospora piperis and Neocucurbitaria cava.</title>
        <authorList>
            <person name="Hill R."/>
        </authorList>
    </citation>
    <scope>NUCLEOTIDE SEQUENCE</scope>
    <source>
        <strain evidence="2">IMI 355082</strain>
    </source>
</reference>
<evidence type="ECO:0000256" key="1">
    <source>
        <dbReference type="SAM" id="MobiDB-lite"/>
    </source>
</evidence>
<evidence type="ECO:0000313" key="2">
    <source>
        <dbReference type="EMBL" id="KAJ4397882.1"/>
    </source>
</evidence>
<protein>
    <submittedName>
        <fullName evidence="2">Uncharacterized protein</fullName>
    </submittedName>
</protein>
<organism evidence="2 3">
    <name type="scientific">Gnomoniopsis smithogilvyi</name>
    <dbReference type="NCBI Taxonomy" id="1191159"/>
    <lineage>
        <taxon>Eukaryota</taxon>
        <taxon>Fungi</taxon>
        <taxon>Dikarya</taxon>
        <taxon>Ascomycota</taxon>
        <taxon>Pezizomycotina</taxon>
        <taxon>Sordariomycetes</taxon>
        <taxon>Sordariomycetidae</taxon>
        <taxon>Diaporthales</taxon>
        <taxon>Gnomoniaceae</taxon>
        <taxon>Gnomoniopsis</taxon>
    </lineage>
</organism>
<dbReference type="Proteomes" id="UP001140453">
    <property type="component" value="Unassembled WGS sequence"/>
</dbReference>
<sequence length="344" mass="39340">MLAKNKQSAKDFSIKDRHYKTLHHCKTRNIKLLHSCTIVTTLEKMLTEQTEVNIQASARRLLQIVPEHIERNISSYNRLYRYVQHLTQGGKPRREENTIAANVFTKRSAIFREGKQQIASLLSEKKLDQESIVAACQQLLTSKAAIEKAWGLEQGAARMQNFKPFQEILDQGEMFEISQKLINKIRGDAEMRRVPWQIDCESKILETEEPDQNLVANVSNRGSDVSSAHQDIQSPSSGQKNIDTDHPLVLQSEENEFFEFQAHLKPEFMEGVRTAASTKDVCRLLGISIGAMEAFVAMLVPERYMDLQARLPMNFRQTLLALLRDRKMNSEKVKPTQMLLGMGR</sequence>
<comment type="caution">
    <text evidence="2">The sequence shown here is derived from an EMBL/GenBank/DDBJ whole genome shotgun (WGS) entry which is preliminary data.</text>
</comment>
<feature type="compositionally biased region" description="Polar residues" evidence="1">
    <location>
        <begin position="224"/>
        <end position="241"/>
    </location>
</feature>
<keyword evidence="3" id="KW-1185">Reference proteome</keyword>
<dbReference type="OrthoDB" id="5151991at2759"/>
<evidence type="ECO:0000313" key="3">
    <source>
        <dbReference type="Proteomes" id="UP001140453"/>
    </source>
</evidence>
<gene>
    <name evidence="2" type="ORF">N0V93_002119</name>
</gene>
<name>A0A9W8Z2Y6_9PEZI</name>
<feature type="region of interest" description="Disordered" evidence="1">
    <location>
        <begin position="224"/>
        <end position="243"/>
    </location>
</feature>